<organism evidence="5 6">
    <name type="scientific">Hoeflea prorocentri</name>
    <dbReference type="NCBI Taxonomy" id="1922333"/>
    <lineage>
        <taxon>Bacteria</taxon>
        <taxon>Pseudomonadati</taxon>
        <taxon>Pseudomonadota</taxon>
        <taxon>Alphaproteobacteria</taxon>
        <taxon>Hyphomicrobiales</taxon>
        <taxon>Rhizobiaceae</taxon>
        <taxon>Hoeflea</taxon>
    </lineage>
</organism>
<dbReference type="FunFam" id="3.40.50.720:FF:000084">
    <property type="entry name" value="Short-chain dehydrogenase reductase"/>
    <property type="match status" value="1"/>
</dbReference>
<dbReference type="PANTHER" id="PTHR42879:SF2">
    <property type="entry name" value="3-OXOACYL-[ACYL-CARRIER-PROTEIN] REDUCTASE FABG"/>
    <property type="match status" value="1"/>
</dbReference>
<evidence type="ECO:0000256" key="3">
    <source>
        <dbReference type="RuleBase" id="RU000363"/>
    </source>
</evidence>
<gene>
    <name evidence="5" type="ORF">OQ273_18925</name>
</gene>
<protein>
    <submittedName>
        <fullName evidence="5">SDR family NAD(P)-dependent oxidoreductase</fullName>
    </submittedName>
</protein>
<feature type="domain" description="Ketoreductase" evidence="4">
    <location>
        <begin position="7"/>
        <end position="172"/>
    </location>
</feature>
<dbReference type="GO" id="GO:0032787">
    <property type="term" value="P:monocarboxylic acid metabolic process"/>
    <property type="evidence" value="ECO:0007669"/>
    <property type="project" value="UniProtKB-ARBA"/>
</dbReference>
<dbReference type="CDD" id="cd05233">
    <property type="entry name" value="SDR_c"/>
    <property type="match status" value="1"/>
</dbReference>
<dbReference type="PRINTS" id="PR00081">
    <property type="entry name" value="GDHRDH"/>
</dbReference>
<dbReference type="InterPro" id="IPR050259">
    <property type="entry name" value="SDR"/>
</dbReference>
<evidence type="ECO:0000256" key="2">
    <source>
        <dbReference type="ARBA" id="ARBA00023002"/>
    </source>
</evidence>
<dbReference type="PRINTS" id="PR00080">
    <property type="entry name" value="SDRFAMILY"/>
</dbReference>
<dbReference type="SMART" id="SM00822">
    <property type="entry name" value="PKS_KR"/>
    <property type="match status" value="1"/>
</dbReference>
<dbReference type="PANTHER" id="PTHR42879">
    <property type="entry name" value="3-OXOACYL-(ACYL-CARRIER-PROTEIN) REDUCTASE"/>
    <property type="match status" value="1"/>
</dbReference>
<keyword evidence="2" id="KW-0560">Oxidoreductase</keyword>
<dbReference type="SUPFAM" id="SSF51735">
    <property type="entry name" value="NAD(P)-binding Rossmann-fold domains"/>
    <property type="match status" value="1"/>
</dbReference>
<dbReference type="Pfam" id="PF00106">
    <property type="entry name" value="adh_short"/>
    <property type="match status" value="1"/>
</dbReference>
<accession>A0A9X3UL55</accession>
<dbReference type="GO" id="GO:0016491">
    <property type="term" value="F:oxidoreductase activity"/>
    <property type="evidence" value="ECO:0007669"/>
    <property type="project" value="UniProtKB-KW"/>
</dbReference>
<dbReference type="Gene3D" id="3.40.50.720">
    <property type="entry name" value="NAD(P)-binding Rossmann-like Domain"/>
    <property type="match status" value="1"/>
</dbReference>
<keyword evidence="6" id="KW-1185">Reference proteome</keyword>
<sequence>MKHLKGKTAIVTGASRGIGEAAARYLARHGVKVVLAARSGGAISAIADDIRTGGGQASAFACDVSDHAAVSALIQHTTQTFGCLDILVNNAGLIDPITRIADSDPETWGNLIDVNIKGVYHGLRYAIPVMLQQEGGTIINLSSGAANSSLEGWSHYCASKAAVLRLTGVAHEEYADAGIRVVGLSPGTVATDMQSAIKASGMNPVSQLDPSVHIPPEWVAQAIGFLCGPDADEFAGADFSLKTDEGRTLAGLPV</sequence>
<dbReference type="Proteomes" id="UP001151234">
    <property type="component" value="Unassembled WGS sequence"/>
</dbReference>
<comment type="caution">
    <text evidence="5">The sequence shown here is derived from an EMBL/GenBank/DDBJ whole genome shotgun (WGS) entry which is preliminary data.</text>
</comment>
<dbReference type="InterPro" id="IPR057326">
    <property type="entry name" value="KR_dom"/>
</dbReference>
<dbReference type="InterPro" id="IPR002347">
    <property type="entry name" value="SDR_fam"/>
</dbReference>
<dbReference type="EMBL" id="JAPJZI010000001">
    <property type="protein sequence ID" value="MDA5400655.1"/>
    <property type="molecule type" value="Genomic_DNA"/>
</dbReference>
<proteinExistence type="inferred from homology"/>
<evidence type="ECO:0000313" key="6">
    <source>
        <dbReference type="Proteomes" id="UP001151234"/>
    </source>
</evidence>
<dbReference type="InterPro" id="IPR020904">
    <property type="entry name" value="Sc_DH/Rdtase_CS"/>
</dbReference>
<reference evidence="5" key="1">
    <citation type="submission" date="2022-11" db="EMBL/GenBank/DDBJ databases">
        <title>Draft genome sequence of Hoeflea poritis E7-10 and Hoeflea prorocentri PM5-8, separated from scleractinian coral Porites lutea and marine dinoflagellate.</title>
        <authorList>
            <person name="Zhang G."/>
            <person name="Wei Q."/>
            <person name="Cai L."/>
        </authorList>
    </citation>
    <scope>NUCLEOTIDE SEQUENCE</scope>
    <source>
        <strain evidence="5">PM5-8</strain>
    </source>
</reference>
<comment type="similarity">
    <text evidence="1 3">Belongs to the short-chain dehydrogenases/reductases (SDR) family.</text>
</comment>
<dbReference type="InterPro" id="IPR036291">
    <property type="entry name" value="NAD(P)-bd_dom_sf"/>
</dbReference>
<evidence type="ECO:0000256" key="1">
    <source>
        <dbReference type="ARBA" id="ARBA00006484"/>
    </source>
</evidence>
<name>A0A9X3UL55_9HYPH</name>
<evidence type="ECO:0000259" key="4">
    <source>
        <dbReference type="SMART" id="SM00822"/>
    </source>
</evidence>
<evidence type="ECO:0000313" key="5">
    <source>
        <dbReference type="EMBL" id="MDA5400655.1"/>
    </source>
</evidence>
<dbReference type="RefSeq" id="WP_267992387.1">
    <property type="nucleotide sequence ID" value="NZ_JAPJZI010000001.1"/>
</dbReference>
<dbReference type="PROSITE" id="PS00061">
    <property type="entry name" value="ADH_SHORT"/>
    <property type="match status" value="1"/>
</dbReference>
<dbReference type="AlphaFoldDB" id="A0A9X3UL55"/>